<evidence type="ECO:0000256" key="3">
    <source>
        <dbReference type="ARBA" id="ARBA00022692"/>
    </source>
</evidence>
<keyword evidence="3 6" id="KW-0812">Transmembrane</keyword>
<dbReference type="Proteomes" id="UP000253628">
    <property type="component" value="Unassembled WGS sequence"/>
</dbReference>
<feature type="domain" description="EamA" evidence="7">
    <location>
        <begin position="9"/>
        <end position="135"/>
    </location>
</feature>
<comment type="similarity">
    <text evidence="2">Belongs to the EamA transporter family.</text>
</comment>
<dbReference type="InterPro" id="IPR000620">
    <property type="entry name" value="EamA_dom"/>
</dbReference>
<dbReference type="PANTHER" id="PTHR32322">
    <property type="entry name" value="INNER MEMBRANE TRANSPORTER"/>
    <property type="match status" value="1"/>
</dbReference>
<evidence type="ECO:0000256" key="1">
    <source>
        <dbReference type="ARBA" id="ARBA00004141"/>
    </source>
</evidence>
<feature type="transmembrane region" description="Helical" evidence="6">
    <location>
        <begin position="241"/>
        <end position="261"/>
    </location>
</feature>
<dbReference type="EMBL" id="QNRQ01000001">
    <property type="protein sequence ID" value="RBP43073.1"/>
    <property type="molecule type" value="Genomic_DNA"/>
</dbReference>
<feature type="transmembrane region" description="Helical" evidence="6">
    <location>
        <begin position="211"/>
        <end position="234"/>
    </location>
</feature>
<feature type="domain" description="EamA" evidence="7">
    <location>
        <begin position="151"/>
        <end position="282"/>
    </location>
</feature>
<comment type="subcellular location">
    <subcellularLocation>
        <location evidence="1">Membrane</location>
        <topology evidence="1">Multi-pass membrane protein</topology>
    </subcellularLocation>
</comment>
<reference evidence="8 9" key="1">
    <citation type="submission" date="2018-06" db="EMBL/GenBank/DDBJ databases">
        <title>Genomic Encyclopedia of Type Strains, Phase IV (KMG-IV): sequencing the most valuable type-strain genomes for metagenomic binning, comparative biology and taxonomic classification.</title>
        <authorList>
            <person name="Goeker M."/>
        </authorList>
    </citation>
    <scope>NUCLEOTIDE SEQUENCE [LARGE SCALE GENOMIC DNA]</scope>
    <source>
        <strain evidence="8 9">DSM 25520</strain>
    </source>
</reference>
<feature type="transmembrane region" description="Helical" evidence="6">
    <location>
        <begin position="91"/>
        <end position="112"/>
    </location>
</feature>
<evidence type="ECO:0000259" key="7">
    <source>
        <dbReference type="Pfam" id="PF00892"/>
    </source>
</evidence>
<feature type="transmembrane region" description="Helical" evidence="6">
    <location>
        <begin position="267"/>
        <end position="287"/>
    </location>
</feature>
<dbReference type="InterPro" id="IPR050638">
    <property type="entry name" value="AA-Vitamin_Transporters"/>
</dbReference>
<name>A0A366HJI4_9BURK</name>
<feature type="transmembrane region" description="Helical" evidence="6">
    <location>
        <begin position="31"/>
        <end position="54"/>
    </location>
</feature>
<accession>A0A366HJI4</accession>
<keyword evidence="4 6" id="KW-1133">Transmembrane helix</keyword>
<dbReference type="PANTHER" id="PTHR32322:SF2">
    <property type="entry name" value="EAMA DOMAIN-CONTAINING PROTEIN"/>
    <property type="match status" value="1"/>
</dbReference>
<organism evidence="8 9">
    <name type="scientific">Eoetvoesiella caeni</name>
    <dbReference type="NCBI Taxonomy" id="645616"/>
    <lineage>
        <taxon>Bacteria</taxon>
        <taxon>Pseudomonadati</taxon>
        <taxon>Pseudomonadota</taxon>
        <taxon>Betaproteobacteria</taxon>
        <taxon>Burkholderiales</taxon>
        <taxon>Alcaligenaceae</taxon>
        <taxon>Eoetvoesiella</taxon>
    </lineage>
</organism>
<protein>
    <submittedName>
        <fullName evidence="8">EamA-like transporter family protein</fullName>
    </submittedName>
</protein>
<dbReference type="SUPFAM" id="SSF103481">
    <property type="entry name" value="Multidrug resistance efflux transporter EmrE"/>
    <property type="match status" value="2"/>
</dbReference>
<feature type="transmembrane region" description="Helical" evidence="6">
    <location>
        <begin position="145"/>
        <end position="168"/>
    </location>
</feature>
<evidence type="ECO:0000313" key="9">
    <source>
        <dbReference type="Proteomes" id="UP000253628"/>
    </source>
</evidence>
<keyword evidence="9" id="KW-1185">Reference proteome</keyword>
<evidence type="ECO:0000256" key="4">
    <source>
        <dbReference type="ARBA" id="ARBA00022989"/>
    </source>
</evidence>
<feature type="transmembrane region" description="Helical" evidence="6">
    <location>
        <begin position="180"/>
        <end position="199"/>
    </location>
</feature>
<evidence type="ECO:0000256" key="6">
    <source>
        <dbReference type="SAM" id="Phobius"/>
    </source>
</evidence>
<gene>
    <name evidence="8" type="ORF">DFR37_101198</name>
</gene>
<keyword evidence="5 6" id="KW-0472">Membrane</keyword>
<feature type="transmembrane region" description="Helical" evidence="6">
    <location>
        <begin position="66"/>
        <end position="85"/>
    </location>
</feature>
<dbReference type="GO" id="GO:0016020">
    <property type="term" value="C:membrane"/>
    <property type="evidence" value="ECO:0007669"/>
    <property type="project" value="UniProtKB-SubCell"/>
</dbReference>
<dbReference type="InterPro" id="IPR037185">
    <property type="entry name" value="EmrE-like"/>
</dbReference>
<evidence type="ECO:0000256" key="2">
    <source>
        <dbReference type="ARBA" id="ARBA00007362"/>
    </source>
</evidence>
<dbReference type="AlphaFoldDB" id="A0A366HJI4"/>
<dbReference type="Pfam" id="PF00892">
    <property type="entry name" value="EamA"/>
    <property type="match status" value="2"/>
</dbReference>
<evidence type="ECO:0000256" key="5">
    <source>
        <dbReference type="ARBA" id="ARBA00023136"/>
    </source>
</evidence>
<comment type="caution">
    <text evidence="8">The sequence shown here is derived from an EMBL/GenBank/DDBJ whole genome shotgun (WGS) entry which is preliminary data.</text>
</comment>
<feature type="transmembrane region" description="Helical" evidence="6">
    <location>
        <begin position="119"/>
        <end position="139"/>
    </location>
</feature>
<evidence type="ECO:0000313" key="8">
    <source>
        <dbReference type="EMBL" id="RBP43073.1"/>
    </source>
</evidence>
<sequence length="296" mass="32045">MMVLVLSGLFVFTWSSGFIVGKAIVPYADPTLFLFVRVCISAVIFGLVAWHAKVKWPAWSEVPKHVLAGILLQGIYLSATYWAIADGLPPAVMALMGSLQPILTAVLAIPILKEIPTGRIWFGLVMGLVGVFFVIQPAMDASSGITYTTTALLTGLLAVLSITFGTLLQKTSIAAADIRASAVLQNIGTMLFTGLFVWIRGEDRWIWSPELWASLLWAAIVLTCIGTLLLVWIIRRGQAATASSLIFLAPPLAAIEAYFMFGDRLDAVQLAGFVLALVGVAACNMRWPLLRRPGRL</sequence>
<proteinExistence type="inferred from homology"/>
<dbReference type="RefSeq" id="WP_242341682.1">
    <property type="nucleotide sequence ID" value="NZ_JACCEU010000001.1"/>
</dbReference>